<comment type="caution">
    <text evidence="8">The sequence shown here is derived from an EMBL/GenBank/DDBJ whole genome shotgun (WGS) entry which is preliminary data.</text>
</comment>
<evidence type="ECO:0000313" key="8">
    <source>
        <dbReference type="EMBL" id="KAB1139369.1"/>
    </source>
</evidence>
<evidence type="ECO:0000313" key="9">
    <source>
        <dbReference type="Proteomes" id="UP000442707"/>
    </source>
</evidence>
<keyword evidence="4 6" id="KW-0472">Membrane</keyword>
<comment type="subcellular location">
    <subcellularLocation>
        <location evidence="1">Cell membrane</location>
        <topology evidence="1">Multi-pass membrane protein</topology>
    </subcellularLocation>
</comment>
<keyword evidence="9" id="KW-1185">Reference proteome</keyword>
<evidence type="ECO:0000259" key="7">
    <source>
        <dbReference type="PROSITE" id="PS50850"/>
    </source>
</evidence>
<feature type="transmembrane region" description="Helical" evidence="6">
    <location>
        <begin position="236"/>
        <end position="256"/>
    </location>
</feature>
<dbReference type="EMBL" id="VZRB01000064">
    <property type="protein sequence ID" value="KAB1139369.1"/>
    <property type="molecule type" value="Genomic_DNA"/>
</dbReference>
<feature type="transmembrane region" description="Helical" evidence="6">
    <location>
        <begin position="105"/>
        <end position="127"/>
    </location>
</feature>
<dbReference type="InterPro" id="IPR036259">
    <property type="entry name" value="MFS_trans_sf"/>
</dbReference>
<keyword evidence="2 6" id="KW-0812">Transmembrane</keyword>
<name>A0A643JTQ8_9ACTN</name>
<dbReference type="InterPro" id="IPR020846">
    <property type="entry name" value="MFS_dom"/>
</dbReference>
<dbReference type="Gene3D" id="1.20.1250.20">
    <property type="entry name" value="MFS general substrate transporter like domains"/>
    <property type="match status" value="2"/>
</dbReference>
<feature type="transmembrane region" description="Helical" evidence="6">
    <location>
        <begin position="41"/>
        <end position="66"/>
    </location>
</feature>
<dbReference type="InterPro" id="IPR011701">
    <property type="entry name" value="MFS"/>
</dbReference>
<gene>
    <name evidence="8" type="ORF">F7R91_40230</name>
</gene>
<evidence type="ECO:0000256" key="3">
    <source>
        <dbReference type="ARBA" id="ARBA00022989"/>
    </source>
</evidence>
<sequence>MRENGGRGNRTGSAERRSAPDGAWSPMLSDYRRIFSPAGTLLFSGAGFIARLPLSMIGVGIITMLSQLGGDYALAGSVSATQALAGAAIGPQISRLVDRHGQRRVVLPATAVTVAAIGALLLCARYSAPYWTLYVAAAVAGCMPSMGALVRSRWAEVHRESPRLLHTAYSLESVLDEVIYVVGPVLAIGLSTGVSAEAGPLAAAVLLAVGVLLFAVQRRTEPPVRPQPQHAGGSALRIPGLGLLVLTVTSVGAAYGSVEVATVAYAGAHDHKALSGLLLGVYALGSGLAGAAFGAIRPRGSITRRLLVSVCVMAVTMTPLLFAPNLAALAAMLFVAGVALAPTLITTMGMVGQLAPSGQLTESFTWIVSGLSVGVALGYAASGWVIDVAGAPAGYRVPCAAALLAAVTLLLALPRLNRAGPG</sequence>
<feature type="transmembrane region" description="Helical" evidence="6">
    <location>
        <begin position="198"/>
        <end position="216"/>
    </location>
</feature>
<proteinExistence type="predicted"/>
<dbReference type="SUPFAM" id="SSF103473">
    <property type="entry name" value="MFS general substrate transporter"/>
    <property type="match status" value="1"/>
</dbReference>
<protein>
    <submittedName>
        <fullName evidence="8">MFS transporter</fullName>
    </submittedName>
</protein>
<dbReference type="GO" id="GO:0022857">
    <property type="term" value="F:transmembrane transporter activity"/>
    <property type="evidence" value="ECO:0007669"/>
    <property type="project" value="InterPro"/>
</dbReference>
<dbReference type="PANTHER" id="PTHR23542">
    <property type="match status" value="1"/>
</dbReference>
<dbReference type="PANTHER" id="PTHR23542:SF1">
    <property type="entry name" value="MAJOR FACILITATOR SUPERFAMILY (MFS) PROFILE DOMAIN-CONTAINING PROTEIN"/>
    <property type="match status" value="1"/>
</dbReference>
<feature type="transmembrane region" description="Helical" evidence="6">
    <location>
        <begin position="306"/>
        <end position="323"/>
    </location>
</feature>
<feature type="transmembrane region" description="Helical" evidence="6">
    <location>
        <begin position="363"/>
        <end position="381"/>
    </location>
</feature>
<evidence type="ECO:0000256" key="6">
    <source>
        <dbReference type="SAM" id="Phobius"/>
    </source>
</evidence>
<accession>A0A643JTQ8</accession>
<evidence type="ECO:0000256" key="1">
    <source>
        <dbReference type="ARBA" id="ARBA00004651"/>
    </source>
</evidence>
<organism evidence="8 9">
    <name type="scientific">Streptomyces luteolifulvus</name>
    <dbReference type="NCBI Taxonomy" id="2615112"/>
    <lineage>
        <taxon>Bacteria</taxon>
        <taxon>Bacillati</taxon>
        <taxon>Actinomycetota</taxon>
        <taxon>Actinomycetes</taxon>
        <taxon>Kitasatosporales</taxon>
        <taxon>Streptomycetaceae</taxon>
        <taxon>Streptomyces</taxon>
    </lineage>
</organism>
<feature type="domain" description="Major facilitator superfamily (MFS) profile" evidence="7">
    <location>
        <begin position="203"/>
        <end position="422"/>
    </location>
</feature>
<dbReference type="AlphaFoldDB" id="A0A643JTQ8"/>
<dbReference type="GO" id="GO:0005886">
    <property type="term" value="C:plasma membrane"/>
    <property type="evidence" value="ECO:0007669"/>
    <property type="project" value="UniProtKB-SubCell"/>
</dbReference>
<dbReference type="PROSITE" id="PS50850">
    <property type="entry name" value="MFS"/>
    <property type="match status" value="1"/>
</dbReference>
<evidence type="ECO:0000256" key="4">
    <source>
        <dbReference type="ARBA" id="ARBA00023136"/>
    </source>
</evidence>
<feature type="transmembrane region" description="Helical" evidence="6">
    <location>
        <begin position="393"/>
        <end position="413"/>
    </location>
</feature>
<feature type="transmembrane region" description="Helical" evidence="6">
    <location>
        <begin position="276"/>
        <end position="294"/>
    </location>
</feature>
<dbReference type="Proteomes" id="UP000442707">
    <property type="component" value="Unassembled WGS sequence"/>
</dbReference>
<evidence type="ECO:0000256" key="5">
    <source>
        <dbReference type="SAM" id="MobiDB-lite"/>
    </source>
</evidence>
<keyword evidence="3 6" id="KW-1133">Transmembrane helix</keyword>
<feature type="transmembrane region" description="Helical" evidence="6">
    <location>
        <begin position="329"/>
        <end position="351"/>
    </location>
</feature>
<feature type="region of interest" description="Disordered" evidence="5">
    <location>
        <begin position="1"/>
        <end position="21"/>
    </location>
</feature>
<feature type="transmembrane region" description="Helical" evidence="6">
    <location>
        <begin position="133"/>
        <end position="152"/>
    </location>
</feature>
<evidence type="ECO:0000256" key="2">
    <source>
        <dbReference type="ARBA" id="ARBA00022692"/>
    </source>
</evidence>
<reference evidence="8 9" key="1">
    <citation type="submission" date="2019-09" db="EMBL/GenBank/DDBJ databases">
        <title>Screening of Novel Bioactive Compounds from Soil-Associated.</title>
        <authorList>
            <person name="Zhao S."/>
        </authorList>
    </citation>
    <scope>NUCLEOTIDE SEQUENCE [LARGE SCALE GENOMIC DNA]</scope>
    <source>
        <strain evidence="8 9">HIT-DPA4</strain>
    </source>
</reference>
<dbReference type="Pfam" id="PF07690">
    <property type="entry name" value="MFS_1"/>
    <property type="match status" value="1"/>
</dbReference>